<evidence type="ECO:0000256" key="1">
    <source>
        <dbReference type="ARBA" id="ARBA00022679"/>
    </source>
</evidence>
<dbReference type="GO" id="GO:0003723">
    <property type="term" value="F:RNA binding"/>
    <property type="evidence" value="ECO:0007669"/>
    <property type="project" value="InterPro"/>
</dbReference>
<dbReference type="InterPro" id="IPR012074">
    <property type="entry name" value="GAF_ANTAR"/>
</dbReference>
<dbReference type="Proteomes" id="UP000555552">
    <property type="component" value="Unassembled WGS sequence"/>
</dbReference>
<dbReference type="InterPro" id="IPR005561">
    <property type="entry name" value="ANTAR"/>
</dbReference>
<feature type="region of interest" description="Disordered" evidence="5">
    <location>
        <begin position="1"/>
        <end position="21"/>
    </location>
</feature>
<dbReference type="SMART" id="SM01012">
    <property type="entry name" value="ANTAR"/>
    <property type="match status" value="1"/>
</dbReference>
<evidence type="ECO:0000313" key="8">
    <source>
        <dbReference type="Proteomes" id="UP000555552"/>
    </source>
</evidence>
<evidence type="ECO:0000256" key="5">
    <source>
        <dbReference type="SAM" id="MobiDB-lite"/>
    </source>
</evidence>
<evidence type="ECO:0000259" key="6">
    <source>
        <dbReference type="PROSITE" id="PS50921"/>
    </source>
</evidence>
<sequence>MIDRGCPPAPGAGRPHRGADAAARLRRTDVDGAPRRLAEVFVELADTLVDDFDVVDFLQVLTERSVELLHADAAGLMLADQRGGLRLMTSTTPRARSLEIFEVQSLEGPCLDCFATGVPVVNVDLATAGGRWPRFAAAAAEHGYGAAHALPLRLRKEVIGAINLFSDAAVRLDDEDLAVGQSMADIATIGLLQERSLREKSALSEQLQTALSSRVLVEQAKGVLAERAGVGVDEAFTRLRTRARRRGEALSDVAAAVVRGELDVEDLSDH</sequence>
<dbReference type="Pfam" id="PF13185">
    <property type="entry name" value="GAF_2"/>
    <property type="match status" value="1"/>
</dbReference>
<reference evidence="7 8" key="1">
    <citation type="submission" date="2020-05" db="EMBL/GenBank/DDBJ databases">
        <title>MicrobeNet Type strains.</title>
        <authorList>
            <person name="Nicholson A.C."/>
        </authorList>
    </citation>
    <scope>NUCLEOTIDE SEQUENCE [LARGE SCALE GENOMIC DNA]</scope>
    <source>
        <strain evidence="7 8">JCM 14547</strain>
    </source>
</reference>
<dbReference type="InterPro" id="IPR011006">
    <property type="entry name" value="CheY-like_superfamily"/>
</dbReference>
<gene>
    <name evidence="7" type="ORF">HLB09_07410</name>
</gene>
<dbReference type="AlphaFoldDB" id="A0A849BQ17"/>
<accession>A0A849BQ17</accession>
<comment type="caution">
    <text evidence="7">The sequence shown here is derived from an EMBL/GenBank/DDBJ whole genome shotgun (WGS) entry which is preliminary data.</text>
</comment>
<feature type="domain" description="ANTAR" evidence="6">
    <location>
        <begin position="197"/>
        <end position="258"/>
    </location>
</feature>
<dbReference type="PROSITE" id="PS50921">
    <property type="entry name" value="ANTAR"/>
    <property type="match status" value="1"/>
</dbReference>
<dbReference type="SUPFAM" id="SSF52172">
    <property type="entry name" value="CheY-like"/>
    <property type="match status" value="1"/>
</dbReference>
<dbReference type="SUPFAM" id="SSF55781">
    <property type="entry name" value="GAF domain-like"/>
    <property type="match status" value="1"/>
</dbReference>
<keyword evidence="2" id="KW-0418">Kinase</keyword>
<organism evidence="7 8">
    <name type="scientific">Pseudokineococcus marinus</name>
    <dbReference type="NCBI Taxonomy" id="351215"/>
    <lineage>
        <taxon>Bacteria</taxon>
        <taxon>Bacillati</taxon>
        <taxon>Actinomycetota</taxon>
        <taxon>Actinomycetes</taxon>
        <taxon>Kineosporiales</taxon>
        <taxon>Kineosporiaceae</taxon>
        <taxon>Pseudokineococcus</taxon>
    </lineage>
</organism>
<dbReference type="InterPro" id="IPR036388">
    <property type="entry name" value="WH-like_DNA-bd_sf"/>
</dbReference>
<name>A0A849BQ17_9ACTN</name>
<dbReference type="EMBL" id="JABEMA010000081">
    <property type="protein sequence ID" value="NNH22922.1"/>
    <property type="molecule type" value="Genomic_DNA"/>
</dbReference>
<evidence type="ECO:0000256" key="2">
    <source>
        <dbReference type="ARBA" id="ARBA00022777"/>
    </source>
</evidence>
<evidence type="ECO:0000256" key="4">
    <source>
        <dbReference type="ARBA" id="ARBA00023163"/>
    </source>
</evidence>
<evidence type="ECO:0000313" key="7">
    <source>
        <dbReference type="EMBL" id="NNH22922.1"/>
    </source>
</evidence>
<dbReference type="SMART" id="SM00065">
    <property type="entry name" value="GAF"/>
    <property type="match status" value="1"/>
</dbReference>
<proteinExistence type="predicted"/>
<keyword evidence="3" id="KW-0805">Transcription regulation</keyword>
<dbReference type="InterPro" id="IPR029016">
    <property type="entry name" value="GAF-like_dom_sf"/>
</dbReference>
<dbReference type="Pfam" id="PF03861">
    <property type="entry name" value="ANTAR"/>
    <property type="match status" value="1"/>
</dbReference>
<dbReference type="Gene3D" id="3.30.450.40">
    <property type="match status" value="1"/>
</dbReference>
<keyword evidence="1" id="KW-0808">Transferase</keyword>
<dbReference type="GO" id="GO:0016301">
    <property type="term" value="F:kinase activity"/>
    <property type="evidence" value="ECO:0007669"/>
    <property type="project" value="UniProtKB-KW"/>
</dbReference>
<protein>
    <submittedName>
        <fullName evidence="7">GAF and ANTAR domain-containing protein</fullName>
    </submittedName>
</protein>
<dbReference type="PIRSF" id="PIRSF036625">
    <property type="entry name" value="GAF_ANTAR"/>
    <property type="match status" value="1"/>
</dbReference>
<evidence type="ECO:0000256" key="3">
    <source>
        <dbReference type="ARBA" id="ARBA00023015"/>
    </source>
</evidence>
<keyword evidence="8" id="KW-1185">Reference proteome</keyword>
<dbReference type="Gene3D" id="1.10.10.10">
    <property type="entry name" value="Winged helix-like DNA-binding domain superfamily/Winged helix DNA-binding domain"/>
    <property type="match status" value="1"/>
</dbReference>
<dbReference type="InterPro" id="IPR003018">
    <property type="entry name" value="GAF"/>
</dbReference>
<keyword evidence="4" id="KW-0804">Transcription</keyword>